<proteinExistence type="predicted"/>
<organism evidence="2">
    <name type="scientific">marine sediment metagenome</name>
    <dbReference type="NCBI Taxonomy" id="412755"/>
    <lineage>
        <taxon>unclassified sequences</taxon>
        <taxon>metagenomes</taxon>
        <taxon>ecological metagenomes</taxon>
    </lineage>
</organism>
<gene>
    <name evidence="2" type="ORF">LCGC14_1030640</name>
</gene>
<name>A0A0F9MUP9_9ZZZZ</name>
<evidence type="ECO:0000256" key="1">
    <source>
        <dbReference type="SAM" id="MobiDB-lite"/>
    </source>
</evidence>
<feature type="compositionally biased region" description="Basic residues" evidence="1">
    <location>
        <begin position="1"/>
        <end position="15"/>
    </location>
</feature>
<reference evidence="2" key="1">
    <citation type="journal article" date="2015" name="Nature">
        <title>Complex archaea that bridge the gap between prokaryotes and eukaryotes.</title>
        <authorList>
            <person name="Spang A."/>
            <person name="Saw J.H."/>
            <person name="Jorgensen S.L."/>
            <person name="Zaremba-Niedzwiedzka K."/>
            <person name="Martijn J."/>
            <person name="Lind A.E."/>
            <person name="van Eijk R."/>
            <person name="Schleper C."/>
            <person name="Guy L."/>
            <person name="Ettema T.J."/>
        </authorList>
    </citation>
    <scope>NUCLEOTIDE SEQUENCE</scope>
</reference>
<accession>A0A0F9MUP9</accession>
<dbReference type="AlphaFoldDB" id="A0A0F9MUP9"/>
<evidence type="ECO:0000313" key="2">
    <source>
        <dbReference type="EMBL" id="KKN11035.1"/>
    </source>
</evidence>
<sequence length="29" mass="3315">MKKAKKKAKAKRTTPLRRDRYVGGVGKKN</sequence>
<dbReference type="EMBL" id="LAZR01004181">
    <property type="protein sequence ID" value="KKN11035.1"/>
    <property type="molecule type" value="Genomic_DNA"/>
</dbReference>
<protein>
    <submittedName>
        <fullName evidence="2">Uncharacterized protein</fullName>
    </submittedName>
</protein>
<feature type="region of interest" description="Disordered" evidence="1">
    <location>
        <begin position="1"/>
        <end position="29"/>
    </location>
</feature>
<comment type="caution">
    <text evidence="2">The sequence shown here is derived from an EMBL/GenBank/DDBJ whole genome shotgun (WGS) entry which is preliminary data.</text>
</comment>